<keyword evidence="1" id="KW-0472">Membrane</keyword>
<protein>
    <recommendedName>
        <fullName evidence="4">Rod shape-determining protein MreD</fullName>
    </recommendedName>
</protein>
<evidence type="ECO:0008006" key="4">
    <source>
        <dbReference type="Google" id="ProtNLM"/>
    </source>
</evidence>
<feature type="transmembrane region" description="Helical" evidence="1">
    <location>
        <begin position="28"/>
        <end position="47"/>
    </location>
</feature>
<keyword evidence="1" id="KW-0812">Transmembrane</keyword>
<dbReference type="AlphaFoldDB" id="A0A0G0ZD10"/>
<sequence length="168" mass="18819">MKAVLLILLTSLAVLFLAVFQISFLNPSLWGLNLFLLLILFLILVKYDKSALFFSFIFGLFIDTNHFSTFGVSSLILVLLSFCLLIIYKTAFFTLKAENVIFMSLIAVILNRLLTLLTVNGLALLNRGSFENAGFYFLNFGFLSELAITAAASFMIFKLLSKKFLING</sequence>
<evidence type="ECO:0000313" key="2">
    <source>
        <dbReference type="EMBL" id="KKS46585.1"/>
    </source>
</evidence>
<proteinExistence type="predicted"/>
<reference evidence="2 3" key="1">
    <citation type="journal article" date="2015" name="Nature">
        <title>rRNA introns, odd ribosomes, and small enigmatic genomes across a large radiation of phyla.</title>
        <authorList>
            <person name="Brown C.T."/>
            <person name="Hug L.A."/>
            <person name="Thomas B.C."/>
            <person name="Sharon I."/>
            <person name="Castelle C.J."/>
            <person name="Singh A."/>
            <person name="Wilkins M.J."/>
            <person name="Williams K.H."/>
            <person name="Banfield J.F."/>
        </authorList>
    </citation>
    <scope>NUCLEOTIDE SEQUENCE [LARGE SCALE GENOMIC DNA]</scope>
</reference>
<gene>
    <name evidence="2" type="ORF">UV10_C0001G0042</name>
</gene>
<dbReference type="Proteomes" id="UP000034951">
    <property type="component" value="Unassembled WGS sequence"/>
</dbReference>
<comment type="caution">
    <text evidence="2">The sequence shown here is derived from an EMBL/GenBank/DDBJ whole genome shotgun (WGS) entry which is preliminary data.</text>
</comment>
<organism evidence="2 3">
    <name type="scientific">Candidatus Azambacteria bacterium GW2011_GWA1_42_19</name>
    <dbReference type="NCBI Taxonomy" id="1618609"/>
    <lineage>
        <taxon>Bacteria</taxon>
        <taxon>Candidatus Azamiibacteriota</taxon>
    </lineage>
</organism>
<feature type="transmembrane region" description="Helical" evidence="1">
    <location>
        <begin position="67"/>
        <end position="88"/>
    </location>
</feature>
<name>A0A0G0ZD10_9BACT</name>
<accession>A0A0G0ZD10</accession>
<feature type="transmembrane region" description="Helical" evidence="1">
    <location>
        <begin position="100"/>
        <end position="125"/>
    </location>
</feature>
<evidence type="ECO:0000256" key="1">
    <source>
        <dbReference type="SAM" id="Phobius"/>
    </source>
</evidence>
<evidence type="ECO:0000313" key="3">
    <source>
        <dbReference type="Proteomes" id="UP000034951"/>
    </source>
</evidence>
<keyword evidence="1" id="KW-1133">Transmembrane helix</keyword>
<feature type="transmembrane region" description="Helical" evidence="1">
    <location>
        <begin position="137"/>
        <end position="157"/>
    </location>
</feature>
<dbReference type="EMBL" id="LCDE01000001">
    <property type="protein sequence ID" value="KKS46585.1"/>
    <property type="molecule type" value="Genomic_DNA"/>
</dbReference>